<dbReference type="InterPro" id="IPR050636">
    <property type="entry name" value="C2H2-ZF_domain-containing"/>
</dbReference>
<protein>
    <recommendedName>
        <fullName evidence="10">C2H2-type domain-containing protein</fullName>
    </recommendedName>
</protein>
<dbReference type="FunFam" id="3.30.160.60:FF:000072">
    <property type="entry name" value="zinc finger protein 143 isoform X1"/>
    <property type="match status" value="1"/>
</dbReference>
<evidence type="ECO:0000256" key="6">
    <source>
        <dbReference type="ARBA" id="ARBA00023015"/>
    </source>
</evidence>
<evidence type="ECO:0000313" key="11">
    <source>
        <dbReference type="EMBL" id="KAG6446618.1"/>
    </source>
</evidence>
<keyword evidence="6" id="KW-0805">Transcription regulation</keyword>
<dbReference type="Pfam" id="PF00096">
    <property type="entry name" value="zf-C2H2"/>
    <property type="match status" value="6"/>
</dbReference>
<evidence type="ECO:0000259" key="10">
    <source>
        <dbReference type="PROSITE" id="PS50157"/>
    </source>
</evidence>
<dbReference type="AlphaFoldDB" id="A0A921YWG1"/>
<sequence length="584" mass="68063">MADVMEAVEMYCFGCLSTSSDIHGLHQYNMKNGPLQAILQVDSLNLCYLCRRLAQRADTFIQNVQSNQILLENFHSMMGETLQAVKSQIHPLLNLTRVSLCAIDFVHNGEDVKFEKYGDLGEFIQKDEDEVLSGATSQEDIKIEMKEEDGDGIEDHLIDDDYQDAYFKEDTFPLKELLKEEVEGEEIDLISLKNSLKRAKTKKGANKIKLNGRDTPLIQKVYLTTKQCLEERQRLAQDPKYLDSTYKCTDCLKGFNFKPSYDKHMEKHSESMGPYRCEVCKQRMDTEEKLANHKKYHEVRYKCSECGLMRSGRLTIRDHYTAYHCHGYYQYNCPHCPKSFKRQVSMRKHICYSHKNKERVICAYCNKSYASKEVLKAHMMRRHPKKVSAGEKCKRCVCAECGLAFASPSQLRSHGRKHSLSRDYYCVECDKSFKSDSTLKQHLKTASPHINYIDLPLPCTHCNKRFAIRRDLERHTNRVHLNLRPYKCDRCDKSYVTSWCLTEHKRIIHEGYKRPMKFSCPMCDKVFDRNHILKTHLRTHTGERPYQCSKCPAQFSQAGILNTHMKLIHLKLTRDGRPKTLVKK</sequence>
<feature type="domain" description="C2H2-type" evidence="10">
    <location>
        <begin position="424"/>
        <end position="449"/>
    </location>
</feature>
<feature type="domain" description="C2H2-type" evidence="10">
    <location>
        <begin position="518"/>
        <end position="545"/>
    </location>
</feature>
<keyword evidence="4 9" id="KW-0863">Zinc-finger</keyword>
<keyword evidence="5" id="KW-0862">Zinc</keyword>
<evidence type="ECO:0000256" key="8">
    <source>
        <dbReference type="ARBA" id="ARBA00023242"/>
    </source>
</evidence>
<keyword evidence="3" id="KW-0677">Repeat</keyword>
<dbReference type="FunFam" id="3.30.160.60:FF:000176">
    <property type="entry name" value="zinc finger protein 70"/>
    <property type="match status" value="1"/>
</dbReference>
<evidence type="ECO:0000256" key="4">
    <source>
        <dbReference type="ARBA" id="ARBA00022771"/>
    </source>
</evidence>
<feature type="domain" description="C2H2-type" evidence="10">
    <location>
        <begin position="546"/>
        <end position="569"/>
    </location>
</feature>
<keyword evidence="8" id="KW-0539">Nucleus</keyword>
<organism evidence="11 12">
    <name type="scientific">Manduca sexta</name>
    <name type="common">Tobacco hawkmoth</name>
    <name type="synonym">Tobacco hornworm</name>
    <dbReference type="NCBI Taxonomy" id="7130"/>
    <lineage>
        <taxon>Eukaryota</taxon>
        <taxon>Metazoa</taxon>
        <taxon>Ecdysozoa</taxon>
        <taxon>Arthropoda</taxon>
        <taxon>Hexapoda</taxon>
        <taxon>Insecta</taxon>
        <taxon>Pterygota</taxon>
        <taxon>Neoptera</taxon>
        <taxon>Endopterygota</taxon>
        <taxon>Lepidoptera</taxon>
        <taxon>Glossata</taxon>
        <taxon>Ditrysia</taxon>
        <taxon>Bombycoidea</taxon>
        <taxon>Sphingidae</taxon>
        <taxon>Sphinginae</taxon>
        <taxon>Sphingini</taxon>
        <taxon>Manduca</taxon>
    </lineage>
</organism>
<feature type="domain" description="C2H2-type" evidence="10">
    <location>
        <begin position="457"/>
        <end position="485"/>
    </location>
</feature>
<evidence type="ECO:0000256" key="9">
    <source>
        <dbReference type="PROSITE-ProRule" id="PRU00042"/>
    </source>
</evidence>
<feature type="domain" description="C2H2-type" evidence="10">
    <location>
        <begin position="331"/>
        <end position="359"/>
    </location>
</feature>
<keyword evidence="2" id="KW-0479">Metal-binding</keyword>
<evidence type="ECO:0000256" key="7">
    <source>
        <dbReference type="ARBA" id="ARBA00023163"/>
    </source>
</evidence>
<keyword evidence="7" id="KW-0804">Transcription</keyword>
<dbReference type="PANTHER" id="PTHR47772">
    <property type="entry name" value="ZINC FINGER PROTEIN 200"/>
    <property type="match status" value="1"/>
</dbReference>
<dbReference type="Gene3D" id="3.30.160.60">
    <property type="entry name" value="Classic Zinc Finger"/>
    <property type="match status" value="6"/>
</dbReference>
<comment type="caution">
    <text evidence="11">The sequence shown here is derived from an EMBL/GenBank/DDBJ whole genome shotgun (WGS) entry which is preliminary data.</text>
</comment>
<evidence type="ECO:0000313" key="12">
    <source>
        <dbReference type="Proteomes" id="UP000791440"/>
    </source>
</evidence>
<keyword evidence="12" id="KW-1185">Reference proteome</keyword>
<dbReference type="PANTHER" id="PTHR47772:SF13">
    <property type="entry name" value="GASTRULA ZINC FINGER PROTEIN XLCGF49.1-LIKE-RELATED"/>
    <property type="match status" value="1"/>
</dbReference>
<dbReference type="FunFam" id="3.30.160.60:FF:000446">
    <property type="entry name" value="Zinc finger protein"/>
    <property type="match status" value="1"/>
</dbReference>
<evidence type="ECO:0000256" key="2">
    <source>
        <dbReference type="ARBA" id="ARBA00022723"/>
    </source>
</evidence>
<feature type="domain" description="C2H2-type" evidence="10">
    <location>
        <begin position="396"/>
        <end position="423"/>
    </location>
</feature>
<dbReference type="PROSITE" id="PS50157">
    <property type="entry name" value="ZINC_FINGER_C2H2_2"/>
    <property type="match status" value="9"/>
</dbReference>
<reference evidence="11" key="2">
    <citation type="submission" date="2020-12" db="EMBL/GenBank/DDBJ databases">
        <authorList>
            <person name="Kanost M."/>
        </authorList>
    </citation>
    <scope>NUCLEOTIDE SEQUENCE</scope>
</reference>
<feature type="domain" description="C2H2-type" evidence="10">
    <location>
        <begin position="246"/>
        <end position="273"/>
    </location>
</feature>
<reference evidence="11" key="1">
    <citation type="journal article" date="2016" name="Insect Biochem. Mol. Biol.">
        <title>Multifaceted biological insights from a draft genome sequence of the tobacco hornworm moth, Manduca sexta.</title>
        <authorList>
            <person name="Kanost M.R."/>
            <person name="Arrese E.L."/>
            <person name="Cao X."/>
            <person name="Chen Y.R."/>
            <person name="Chellapilla S."/>
            <person name="Goldsmith M.R."/>
            <person name="Grosse-Wilde E."/>
            <person name="Heckel D.G."/>
            <person name="Herndon N."/>
            <person name="Jiang H."/>
            <person name="Papanicolaou A."/>
            <person name="Qu J."/>
            <person name="Soulages J.L."/>
            <person name="Vogel H."/>
            <person name="Walters J."/>
            <person name="Waterhouse R.M."/>
            <person name="Ahn S.J."/>
            <person name="Almeida F.C."/>
            <person name="An C."/>
            <person name="Aqrawi P."/>
            <person name="Bretschneider A."/>
            <person name="Bryant W.B."/>
            <person name="Bucks S."/>
            <person name="Chao H."/>
            <person name="Chevignon G."/>
            <person name="Christen J.M."/>
            <person name="Clarke D.F."/>
            <person name="Dittmer N.T."/>
            <person name="Ferguson L.C.F."/>
            <person name="Garavelou S."/>
            <person name="Gordon K.H.J."/>
            <person name="Gunaratna R.T."/>
            <person name="Han Y."/>
            <person name="Hauser F."/>
            <person name="He Y."/>
            <person name="Heidel-Fischer H."/>
            <person name="Hirsh A."/>
            <person name="Hu Y."/>
            <person name="Jiang H."/>
            <person name="Kalra D."/>
            <person name="Klinner C."/>
            <person name="Konig C."/>
            <person name="Kovar C."/>
            <person name="Kroll A.R."/>
            <person name="Kuwar S.S."/>
            <person name="Lee S.L."/>
            <person name="Lehman R."/>
            <person name="Li K."/>
            <person name="Li Z."/>
            <person name="Liang H."/>
            <person name="Lovelace S."/>
            <person name="Lu Z."/>
            <person name="Mansfield J.H."/>
            <person name="McCulloch K.J."/>
            <person name="Mathew T."/>
            <person name="Morton B."/>
            <person name="Muzny D.M."/>
            <person name="Neunemann D."/>
            <person name="Ongeri F."/>
            <person name="Pauchet Y."/>
            <person name="Pu L.L."/>
            <person name="Pyrousis I."/>
            <person name="Rao X.J."/>
            <person name="Redding A."/>
            <person name="Roesel C."/>
            <person name="Sanchez-Gracia A."/>
            <person name="Schaack S."/>
            <person name="Shukla A."/>
            <person name="Tetreau G."/>
            <person name="Wang Y."/>
            <person name="Xiong G.H."/>
            <person name="Traut W."/>
            <person name="Walsh T.K."/>
            <person name="Worley K.C."/>
            <person name="Wu D."/>
            <person name="Wu W."/>
            <person name="Wu Y.Q."/>
            <person name="Zhang X."/>
            <person name="Zou Z."/>
            <person name="Zucker H."/>
            <person name="Briscoe A.D."/>
            <person name="Burmester T."/>
            <person name="Clem R.J."/>
            <person name="Feyereisen R."/>
            <person name="Grimmelikhuijzen C.J.P."/>
            <person name="Hamodrakas S.J."/>
            <person name="Hansson B.S."/>
            <person name="Huguet E."/>
            <person name="Jermiin L.S."/>
            <person name="Lan Q."/>
            <person name="Lehman H.K."/>
            <person name="Lorenzen M."/>
            <person name="Merzendorfer H."/>
            <person name="Michalopoulos I."/>
            <person name="Morton D.B."/>
            <person name="Muthukrishnan S."/>
            <person name="Oakeshott J.G."/>
            <person name="Palmer W."/>
            <person name="Park Y."/>
            <person name="Passarelli A.L."/>
            <person name="Rozas J."/>
            <person name="Schwartz L.M."/>
            <person name="Smith W."/>
            <person name="Southgate A."/>
            <person name="Vilcinskas A."/>
            <person name="Vogt R."/>
            <person name="Wang P."/>
            <person name="Werren J."/>
            <person name="Yu X.Q."/>
            <person name="Zhou J.J."/>
            <person name="Brown S.J."/>
            <person name="Scherer S.E."/>
            <person name="Richards S."/>
            <person name="Blissard G.W."/>
        </authorList>
    </citation>
    <scope>NUCLEOTIDE SEQUENCE</scope>
</reference>
<dbReference type="EMBL" id="JH668335">
    <property type="protein sequence ID" value="KAG6446618.1"/>
    <property type="molecule type" value="Genomic_DNA"/>
</dbReference>
<gene>
    <name evidence="11" type="ORF">O3G_MSEX004548</name>
</gene>
<dbReference type="GO" id="GO:0008270">
    <property type="term" value="F:zinc ion binding"/>
    <property type="evidence" value="ECO:0007669"/>
    <property type="project" value="UniProtKB-KW"/>
</dbReference>
<evidence type="ECO:0000256" key="1">
    <source>
        <dbReference type="ARBA" id="ARBA00004123"/>
    </source>
</evidence>
<evidence type="ECO:0000256" key="5">
    <source>
        <dbReference type="ARBA" id="ARBA00022833"/>
    </source>
</evidence>
<evidence type="ECO:0000256" key="3">
    <source>
        <dbReference type="ARBA" id="ARBA00022737"/>
    </source>
</evidence>
<dbReference type="InterPro" id="IPR022755">
    <property type="entry name" value="Znf_C2H2_jaz"/>
</dbReference>
<accession>A0A921YWG1</accession>
<proteinExistence type="predicted"/>
<dbReference type="InterPro" id="IPR036236">
    <property type="entry name" value="Znf_C2H2_sf"/>
</dbReference>
<dbReference type="SUPFAM" id="SSF57667">
    <property type="entry name" value="beta-beta-alpha zinc fingers"/>
    <property type="match status" value="5"/>
</dbReference>
<dbReference type="InterPro" id="IPR013087">
    <property type="entry name" value="Znf_C2H2_type"/>
</dbReference>
<name>A0A921YWG1_MANSE</name>
<dbReference type="SMART" id="SM00355">
    <property type="entry name" value="ZnF_C2H2"/>
    <property type="match status" value="11"/>
</dbReference>
<feature type="domain" description="C2H2-type" evidence="10">
    <location>
        <begin position="275"/>
        <end position="302"/>
    </location>
</feature>
<dbReference type="Pfam" id="PF12171">
    <property type="entry name" value="zf-C2H2_jaz"/>
    <property type="match status" value="1"/>
</dbReference>
<dbReference type="GO" id="GO:0005634">
    <property type="term" value="C:nucleus"/>
    <property type="evidence" value="ECO:0007669"/>
    <property type="project" value="UniProtKB-SubCell"/>
</dbReference>
<comment type="subcellular location">
    <subcellularLocation>
        <location evidence="1">Nucleus</location>
    </subcellularLocation>
</comment>
<dbReference type="Proteomes" id="UP000791440">
    <property type="component" value="Unassembled WGS sequence"/>
</dbReference>
<dbReference type="PROSITE" id="PS00028">
    <property type="entry name" value="ZINC_FINGER_C2H2_1"/>
    <property type="match status" value="9"/>
</dbReference>
<feature type="domain" description="C2H2-type" evidence="10">
    <location>
        <begin position="486"/>
        <end position="514"/>
    </location>
</feature>